<evidence type="ECO:0000313" key="2">
    <source>
        <dbReference type="Proteomes" id="UP000318864"/>
    </source>
</evidence>
<dbReference type="OrthoDB" id="331049at2157"/>
<dbReference type="AlphaFoldDB" id="A0A4S3TL46"/>
<evidence type="ECO:0008006" key="3">
    <source>
        <dbReference type="Google" id="ProtNLM"/>
    </source>
</evidence>
<protein>
    <recommendedName>
        <fullName evidence="3">MarR family transcriptional regulator</fullName>
    </recommendedName>
</protein>
<dbReference type="EMBL" id="RBZW01000023">
    <property type="protein sequence ID" value="THE64874.1"/>
    <property type="molecule type" value="Genomic_DNA"/>
</dbReference>
<comment type="caution">
    <text evidence="1">The sequence shown here is derived from an EMBL/GenBank/DDBJ whole genome shotgun (WGS) entry which is preliminary data.</text>
</comment>
<sequence>MPREYKQILEIVAEKPGATVEEITDLAQYRDITDTDIPDLLSKAVDNDDFLEFDDRYWVMRTGKYRFHRYDHPET</sequence>
<keyword evidence="2" id="KW-1185">Reference proteome</keyword>
<accession>A0A4S3TL46</accession>
<gene>
    <name evidence="1" type="ORF">D8Y22_10525</name>
</gene>
<dbReference type="Proteomes" id="UP000318864">
    <property type="component" value="Unassembled WGS sequence"/>
</dbReference>
<dbReference type="RefSeq" id="WP_141464676.1">
    <property type="nucleotide sequence ID" value="NZ_RBZW01000023.1"/>
</dbReference>
<evidence type="ECO:0000313" key="1">
    <source>
        <dbReference type="EMBL" id="THE64874.1"/>
    </source>
</evidence>
<reference evidence="1 2" key="1">
    <citation type="submission" date="2018-10" db="EMBL/GenBank/DDBJ databases">
        <title>Natronolimnobius sp. XQ-INN 246 isolated from Inner Mongolia Autonomous Region of China.</title>
        <authorList>
            <person name="Xue Q."/>
        </authorList>
    </citation>
    <scope>NUCLEOTIDE SEQUENCE [LARGE SCALE GENOMIC DNA]</scope>
    <source>
        <strain evidence="1 2">XQ-INN 246</strain>
    </source>
</reference>
<organism evidence="1 2">
    <name type="scientific">Salinadaptatus halalkaliphilus</name>
    <dbReference type="NCBI Taxonomy" id="2419781"/>
    <lineage>
        <taxon>Archaea</taxon>
        <taxon>Methanobacteriati</taxon>
        <taxon>Methanobacteriota</taxon>
        <taxon>Stenosarchaea group</taxon>
        <taxon>Halobacteria</taxon>
        <taxon>Halobacteriales</taxon>
        <taxon>Natrialbaceae</taxon>
        <taxon>Salinadaptatus</taxon>
    </lineage>
</organism>
<proteinExistence type="predicted"/>
<name>A0A4S3TL46_9EURY</name>